<evidence type="ECO:0000256" key="1">
    <source>
        <dbReference type="ARBA" id="ARBA00004141"/>
    </source>
</evidence>
<keyword evidence="3" id="KW-0813">Transport</keyword>
<feature type="transmembrane region" description="Helical" evidence="8">
    <location>
        <begin position="81"/>
        <end position="104"/>
    </location>
</feature>
<sequence length="569" mass="62397">MSLNRVASIETLSDYHVQRGGDANHRPRKLSFSPLPQPKDLPQPPLVSSQDHFYTQPSAAPSIWPDPIPVSAFEVPQWMRILQISASVSYCLFSAGVVFGYAAIKPVLKAEGAYQDTCSDSPDGDVCVEIHLNLMFTVAAVGTNVAALPVGAILDNFGPRVCGLIGSCFLFLGALVLAYAKSMPFDAFLLGYLLLALGGPFTFISSFHLSNAFPRHSGLILALLTGAFDSSSAVFLVYRLLYNSSEGSFQLRKFFLLYLVVPVVILLLQLFLMPRTSYKTVGELVDQAEGVLAVNDTQGPDEPLDDQIDEETALLRDERREIRRERETVMADIESLLGSVKGDELIEAEERKNTTSGVWGILHDATVFQQVSSPWFIFICVFTVIQMTRINYFVATIRVQYEAILGDYAKAVEINNFFDIALPVGGLIAIPFIGLVLDHTSTVVVLSVLVSAATLIGILGILPYMWAAYANVSLFVLYRPFYYTAVSDYSAKVFGFRTFGTVYGLIICLSGLLNLSQSGLDILLHETFRGDPVPVDLILLSLGLAVGISLVSYVALQLRKINKSKRVSR</sequence>
<evidence type="ECO:0000256" key="2">
    <source>
        <dbReference type="ARBA" id="ARBA00006595"/>
    </source>
</evidence>
<dbReference type="AlphaFoldDB" id="A0A0B7KEJ3"/>
<evidence type="ECO:0000313" key="9">
    <source>
        <dbReference type="EMBL" id="CEO55504.1"/>
    </source>
</evidence>
<dbReference type="Proteomes" id="UP000616885">
    <property type="component" value="Unassembled WGS sequence"/>
</dbReference>
<dbReference type="SUPFAM" id="SSF103473">
    <property type="entry name" value="MFS general substrate transporter"/>
    <property type="match status" value="1"/>
</dbReference>
<comment type="subcellular location">
    <subcellularLocation>
        <location evidence="1">Membrane</location>
        <topology evidence="1">Multi-pass membrane protein</topology>
    </subcellularLocation>
</comment>
<accession>A0A0B7KEJ3</accession>
<evidence type="ECO:0008006" key="11">
    <source>
        <dbReference type="Google" id="ProtNLM"/>
    </source>
</evidence>
<feature type="transmembrane region" description="Helical" evidence="8">
    <location>
        <begin position="444"/>
        <end position="462"/>
    </location>
</feature>
<protein>
    <recommendedName>
        <fullName evidence="11">Nodulin-like domain-containing protein</fullName>
    </recommendedName>
</protein>
<evidence type="ECO:0000313" key="10">
    <source>
        <dbReference type="EMBL" id="KAF9753298.1"/>
    </source>
</evidence>
<dbReference type="GO" id="GO:0022857">
    <property type="term" value="F:transmembrane transporter activity"/>
    <property type="evidence" value="ECO:0007669"/>
    <property type="project" value="InterPro"/>
</dbReference>
<dbReference type="PANTHER" id="PTHR20772:SF2">
    <property type="entry name" value="PROTEIN FMP42"/>
    <property type="match status" value="1"/>
</dbReference>
<dbReference type="InterPro" id="IPR052599">
    <property type="entry name" value="SLC43A_AATransporter"/>
</dbReference>
<evidence type="ECO:0000256" key="3">
    <source>
        <dbReference type="ARBA" id="ARBA00022448"/>
    </source>
</evidence>
<feature type="transmembrane region" description="Helical" evidence="8">
    <location>
        <begin position="254"/>
        <end position="272"/>
    </location>
</feature>
<keyword evidence="5 8" id="KW-1133">Transmembrane helix</keyword>
<gene>
    <name evidence="9" type="ORF">BN869_000011562_1</name>
    <name evidence="10" type="ORF">IM811_012056</name>
</gene>
<dbReference type="Gene3D" id="1.20.1250.20">
    <property type="entry name" value="MFS general substrate transporter like domains"/>
    <property type="match status" value="1"/>
</dbReference>
<comment type="similarity">
    <text evidence="2">Belongs to the SLC43A transporter (TC 2.A.1.44) family.</text>
</comment>
<proteinExistence type="inferred from homology"/>
<evidence type="ECO:0000256" key="4">
    <source>
        <dbReference type="ARBA" id="ARBA00022692"/>
    </source>
</evidence>
<dbReference type="GO" id="GO:0000329">
    <property type="term" value="C:fungal-type vacuole membrane"/>
    <property type="evidence" value="ECO:0007669"/>
    <property type="project" value="TreeGrafter"/>
</dbReference>
<feature type="transmembrane region" description="Helical" evidence="8">
    <location>
        <begin position="537"/>
        <end position="556"/>
    </location>
</feature>
<dbReference type="PANTHER" id="PTHR20772">
    <property type="entry name" value="PROTEIN FMP42"/>
    <property type="match status" value="1"/>
</dbReference>
<evidence type="ECO:0000256" key="5">
    <source>
        <dbReference type="ARBA" id="ARBA00022989"/>
    </source>
</evidence>
<feature type="transmembrane region" description="Helical" evidence="8">
    <location>
        <begin position="375"/>
        <end position="397"/>
    </location>
</feature>
<feature type="transmembrane region" description="Helical" evidence="8">
    <location>
        <begin position="417"/>
        <end position="437"/>
    </location>
</feature>
<keyword evidence="4 8" id="KW-0812">Transmembrane</keyword>
<evidence type="ECO:0000256" key="8">
    <source>
        <dbReference type="SAM" id="Phobius"/>
    </source>
</evidence>
<evidence type="ECO:0000256" key="7">
    <source>
        <dbReference type="SAM" id="MobiDB-lite"/>
    </source>
</evidence>
<feature type="transmembrane region" description="Helical" evidence="8">
    <location>
        <begin position="498"/>
        <end position="517"/>
    </location>
</feature>
<dbReference type="InterPro" id="IPR011701">
    <property type="entry name" value="MFS"/>
</dbReference>
<organism evidence="9">
    <name type="scientific">Bionectria ochroleuca</name>
    <name type="common">Gliocladium roseum</name>
    <dbReference type="NCBI Taxonomy" id="29856"/>
    <lineage>
        <taxon>Eukaryota</taxon>
        <taxon>Fungi</taxon>
        <taxon>Dikarya</taxon>
        <taxon>Ascomycota</taxon>
        <taxon>Pezizomycotina</taxon>
        <taxon>Sordariomycetes</taxon>
        <taxon>Hypocreomycetidae</taxon>
        <taxon>Hypocreales</taxon>
        <taxon>Bionectriaceae</taxon>
        <taxon>Clonostachys</taxon>
    </lineage>
</organism>
<feature type="transmembrane region" description="Helical" evidence="8">
    <location>
        <begin position="130"/>
        <end position="154"/>
    </location>
</feature>
<dbReference type="InterPro" id="IPR036259">
    <property type="entry name" value="MFS_trans_sf"/>
</dbReference>
<evidence type="ECO:0000256" key="6">
    <source>
        <dbReference type="ARBA" id="ARBA00023136"/>
    </source>
</evidence>
<keyword evidence="6 8" id="KW-0472">Membrane</keyword>
<dbReference type="EMBL" id="JADCTT010000004">
    <property type="protein sequence ID" value="KAF9753298.1"/>
    <property type="molecule type" value="Genomic_DNA"/>
</dbReference>
<dbReference type="Pfam" id="PF07690">
    <property type="entry name" value="MFS_1"/>
    <property type="match status" value="1"/>
</dbReference>
<name>A0A0B7KEJ3_BIOOC</name>
<feature type="region of interest" description="Disordered" evidence="7">
    <location>
        <begin position="18"/>
        <end position="38"/>
    </location>
</feature>
<reference evidence="10" key="2">
    <citation type="submission" date="2020-10" db="EMBL/GenBank/DDBJ databases">
        <title>High-Quality Genome Resource of Clonostachys rosea strain S41 by Oxford Nanopore Long-Read Sequencing.</title>
        <authorList>
            <person name="Wang H."/>
        </authorList>
    </citation>
    <scope>NUCLEOTIDE SEQUENCE</scope>
    <source>
        <strain evidence="10">S41</strain>
    </source>
</reference>
<feature type="transmembrane region" description="Helical" evidence="8">
    <location>
        <begin position="161"/>
        <end position="181"/>
    </location>
</feature>
<feature type="transmembrane region" description="Helical" evidence="8">
    <location>
        <begin position="219"/>
        <end position="242"/>
    </location>
</feature>
<reference evidence="9" key="1">
    <citation type="submission" date="2015-01" db="EMBL/GenBank/DDBJ databases">
        <authorList>
            <person name="Durling Mikael"/>
        </authorList>
    </citation>
    <scope>NUCLEOTIDE SEQUENCE</scope>
</reference>
<dbReference type="EMBL" id="CDPU01000053">
    <property type="protein sequence ID" value="CEO55504.1"/>
    <property type="molecule type" value="Genomic_DNA"/>
</dbReference>
<feature type="transmembrane region" description="Helical" evidence="8">
    <location>
        <begin position="187"/>
        <end position="207"/>
    </location>
</feature>